<proteinExistence type="predicted"/>
<evidence type="ECO:0000313" key="1">
    <source>
        <dbReference type="EMBL" id="KGA17355.1"/>
    </source>
</evidence>
<sequence length="556" mass="61908">MSSPVYKLSDQYITQLAALDPAAATYMGIAGHDHEMTDFSPFGHDARAALDRDTLATLKGLDTTVDADRLAAGVLRESLELSALEHAANEHLRSIRVIAGDVDAARSIFDLMPTDTAADWEVICERMSKVPFSFAGMRESWALGAQRGALAQRRQVIASSEQLAAWAGRGNMPAFFEQFVESAATVKGAPMERLREVAKDASRALGETSDYLLNEYAPLADLQDGVGPERHALARRRFMGMSVEAKDAYEWGWGEVRRIDTEMARVAQQIQPGATLDEVRHLLDTDPARSIQGEEGLRDWLQQLMDEAMEFLISNNHFEIPQSIRRVEAMISPPGGAAAMYYTGPSEDLTRPGRTWYPTNGRTVFPRWSEPTTAYHEGVPGHHLQVAIATINSEKLSRFQRNTFVSGHGEGWALYAERLMDEFGFLANPEYRLGYLYAQAFRAARVVIDIGIHCGFAIPQDSGWHAGEAWTPALMLEFLSARSSSDDEFNRSEINRYLGWPGQAISYKLGERVWLDLRDDAKKKHGASFDLRKWHAHGLGLGNLGLDLLKSEMARF</sequence>
<protein>
    <recommendedName>
        <fullName evidence="2">DUF885 domain-containing protein</fullName>
    </recommendedName>
</protein>
<reference evidence="1" key="1">
    <citation type="submission" date="2014-06" db="EMBL/GenBank/DDBJ databases">
        <title>Key roles for freshwater Actinobacteria revealed by deep metagenomic sequencing.</title>
        <authorList>
            <person name="Ghai R."/>
            <person name="Mizuno C.M."/>
            <person name="Picazo A."/>
            <person name="Camacho A."/>
            <person name="Rodriguez-Valera F."/>
        </authorList>
    </citation>
    <scope>NUCLEOTIDE SEQUENCE</scope>
</reference>
<dbReference type="InterPro" id="IPR010281">
    <property type="entry name" value="DUF885"/>
</dbReference>
<dbReference type="EMBL" id="JNSL01000063">
    <property type="protein sequence ID" value="KGA17355.1"/>
    <property type="molecule type" value="Genomic_DNA"/>
</dbReference>
<comment type="caution">
    <text evidence="1">The sequence shown here is derived from an EMBL/GenBank/DDBJ whole genome shotgun (WGS) entry which is preliminary data.</text>
</comment>
<evidence type="ECO:0008006" key="2">
    <source>
        <dbReference type="Google" id="ProtNLM"/>
    </source>
</evidence>
<gene>
    <name evidence="1" type="ORF">GM51_10625</name>
</gene>
<dbReference type="PANTHER" id="PTHR33361:SF2">
    <property type="entry name" value="DUF885 DOMAIN-CONTAINING PROTEIN"/>
    <property type="match status" value="1"/>
</dbReference>
<organism evidence="1">
    <name type="scientific">freshwater metagenome</name>
    <dbReference type="NCBI Taxonomy" id="449393"/>
    <lineage>
        <taxon>unclassified sequences</taxon>
        <taxon>metagenomes</taxon>
        <taxon>ecological metagenomes</taxon>
    </lineage>
</organism>
<dbReference type="Pfam" id="PF05960">
    <property type="entry name" value="DUF885"/>
    <property type="match status" value="1"/>
</dbReference>
<accession>A0A094PZU6</accession>
<name>A0A094PZU6_9ZZZZ</name>
<dbReference type="AlphaFoldDB" id="A0A094PZU6"/>
<dbReference type="PANTHER" id="PTHR33361">
    <property type="entry name" value="GLR0591 PROTEIN"/>
    <property type="match status" value="1"/>
</dbReference>